<name>A0A6L6QC21_9BURK</name>
<dbReference type="Pfam" id="PF04307">
    <property type="entry name" value="YdjM"/>
    <property type="match status" value="1"/>
</dbReference>
<dbReference type="InterPro" id="IPR007404">
    <property type="entry name" value="YdjM-like"/>
</dbReference>
<dbReference type="PANTHER" id="PTHR35531">
    <property type="entry name" value="INNER MEMBRANE PROTEIN YBCI-RELATED"/>
    <property type="match status" value="1"/>
</dbReference>
<keyword evidence="1" id="KW-0812">Transmembrane</keyword>
<evidence type="ECO:0008006" key="4">
    <source>
        <dbReference type="Google" id="ProtNLM"/>
    </source>
</evidence>
<evidence type="ECO:0000313" key="3">
    <source>
        <dbReference type="Proteomes" id="UP000472320"/>
    </source>
</evidence>
<gene>
    <name evidence="2" type="ORF">GM658_03085</name>
</gene>
<keyword evidence="1" id="KW-0472">Membrane</keyword>
<evidence type="ECO:0000313" key="2">
    <source>
        <dbReference type="EMBL" id="MTW09574.1"/>
    </source>
</evidence>
<dbReference type="OrthoDB" id="9794683at2"/>
<feature type="transmembrane region" description="Helical" evidence="1">
    <location>
        <begin position="88"/>
        <end position="116"/>
    </location>
</feature>
<accession>A0A6L6QC21</accession>
<sequence>MPTILTHAAIPLALGFALGPRRISRKLLIAGMLASMMPDLDVIGLKLGIEYGDQFGHRGASHSIVFALALGMLAALFAPWLHAGRRTAAAFVAFACVSHPLLDMCTTGGLGAALWWPLSEQRMFFAAQLIKVSPLTADRFFGPGGVAAIKSEILWVWLPCCAVMLAAWDRRTQLPSFHVTQHGVFKPIAMTRELGLYAIGAALALFYHFAGNGHLLGAVGMFVAMAIMRCFQMRKLGPDGEPIVAVLEHTLLFRNPGFRQTVEAMPLAEIDQLKVYGQQGNRHYRFLLAGQDAKDLSLMQNKDAEQAVIAFLEKTLPGKVIVAKAPQTFFEKVRGEQM</sequence>
<organism evidence="2 3">
    <name type="scientific">Massilia eburnea</name>
    <dbReference type="NCBI Taxonomy" id="1776165"/>
    <lineage>
        <taxon>Bacteria</taxon>
        <taxon>Pseudomonadati</taxon>
        <taxon>Pseudomonadota</taxon>
        <taxon>Betaproteobacteria</taxon>
        <taxon>Burkholderiales</taxon>
        <taxon>Oxalobacteraceae</taxon>
        <taxon>Telluria group</taxon>
        <taxon>Massilia</taxon>
    </lineage>
</organism>
<dbReference type="EMBL" id="WNKX01000002">
    <property type="protein sequence ID" value="MTW09574.1"/>
    <property type="molecule type" value="Genomic_DNA"/>
</dbReference>
<dbReference type="Proteomes" id="UP000472320">
    <property type="component" value="Unassembled WGS sequence"/>
</dbReference>
<feature type="transmembrane region" description="Helical" evidence="1">
    <location>
        <begin position="215"/>
        <end position="231"/>
    </location>
</feature>
<feature type="transmembrane region" description="Helical" evidence="1">
    <location>
        <begin position="61"/>
        <end position="81"/>
    </location>
</feature>
<dbReference type="AlphaFoldDB" id="A0A6L6QC21"/>
<dbReference type="PANTHER" id="PTHR35531:SF1">
    <property type="entry name" value="INNER MEMBRANE PROTEIN YBCI-RELATED"/>
    <property type="match status" value="1"/>
</dbReference>
<evidence type="ECO:0000256" key="1">
    <source>
        <dbReference type="SAM" id="Phobius"/>
    </source>
</evidence>
<reference evidence="2 3" key="1">
    <citation type="submission" date="2019-11" db="EMBL/GenBank/DDBJ databases">
        <title>Type strains purchased from KCTC, JCM and DSMZ.</title>
        <authorList>
            <person name="Lu H."/>
        </authorList>
    </citation>
    <scope>NUCLEOTIDE SEQUENCE [LARGE SCALE GENOMIC DNA]</scope>
    <source>
        <strain evidence="2 3">JCM 31587</strain>
    </source>
</reference>
<keyword evidence="3" id="KW-1185">Reference proteome</keyword>
<keyword evidence="1" id="KW-1133">Transmembrane helix</keyword>
<protein>
    <recommendedName>
        <fullName evidence="4">Metal-dependent hydrolase</fullName>
    </recommendedName>
</protein>
<feature type="transmembrane region" description="Helical" evidence="1">
    <location>
        <begin position="27"/>
        <end position="49"/>
    </location>
</feature>
<comment type="caution">
    <text evidence="2">The sequence shown here is derived from an EMBL/GenBank/DDBJ whole genome shotgun (WGS) entry which is preliminary data.</text>
</comment>
<dbReference type="RefSeq" id="WP_155452555.1">
    <property type="nucleotide sequence ID" value="NZ_WNKX01000002.1"/>
</dbReference>
<proteinExistence type="predicted"/>